<reference evidence="2 3" key="1">
    <citation type="submission" date="2019-02" db="EMBL/GenBank/DDBJ databases">
        <title>Genome sequencing of the rare red list fungi Bondarzewia mesenterica.</title>
        <authorList>
            <person name="Buettner E."/>
            <person name="Kellner H."/>
        </authorList>
    </citation>
    <scope>NUCLEOTIDE SEQUENCE [LARGE SCALE GENOMIC DNA]</scope>
    <source>
        <strain evidence="2 3">DSM 108281</strain>
    </source>
</reference>
<gene>
    <name evidence="2" type="ORF">EW146_g10378</name>
</gene>
<protein>
    <submittedName>
        <fullName evidence="2">Uncharacterized protein</fullName>
    </submittedName>
</protein>
<feature type="compositionally biased region" description="Low complexity" evidence="1">
    <location>
        <begin position="1"/>
        <end position="18"/>
    </location>
</feature>
<dbReference type="AlphaFoldDB" id="A0A4S4KXU4"/>
<feature type="non-terminal residue" evidence="2">
    <location>
        <position position="1"/>
    </location>
</feature>
<proteinExistence type="predicted"/>
<name>A0A4S4KXU4_9AGAM</name>
<feature type="region of interest" description="Disordered" evidence="1">
    <location>
        <begin position="1"/>
        <end position="48"/>
    </location>
</feature>
<comment type="caution">
    <text evidence="2">The sequence shown here is derived from an EMBL/GenBank/DDBJ whole genome shotgun (WGS) entry which is preliminary data.</text>
</comment>
<sequence length="191" mass="21253">ASYRAAARSPPSTSPAPSFRHDIGSRSSTPFSAPYFRQDGASRSPSTFPAPLFRDGEARAHAACPQLRHFDMTWVRAHPPHPQPCRVDTTGHSPLSPSRSIFPSSFIATRRPRRLGNEYVVKVLYSKMSGKNGKHTAVTQSSNISALSYIGVQLLEHMFDKHFRAVSEATEMFQTKWFHLLPPIAFISDSD</sequence>
<evidence type="ECO:0000313" key="3">
    <source>
        <dbReference type="Proteomes" id="UP000310158"/>
    </source>
</evidence>
<dbReference type="Proteomes" id="UP000310158">
    <property type="component" value="Unassembled WGS sequence"/>
</dbReference>
<dbReference type="OrthoDB" id="3263086at2759"/>
<evidence type="ECO:0000313" key="2">
    <source>
        <dbReference type="EMBL" id="THH03625.1"/>
    </source>
</evidence>
<keyword evidence="3" id="KW-1185">Reference proteome</keyword>
<evidence type="ECO:0000256" key="1">
    <source>
        <dbReference type="SAM" id="MobiDB-lite"/>
    </source>
</evidence>
<dbReference type="EMBL" id="SGPL01001299">
    <property type="protein sequence ID" value="THH03625.1"/>
    <property type="molecule type" value="Genomic_DNA"/>
</dbReference>
<accession>A0A4S4KXU4</accession>
<organism evidence="2 3">
    <name type="scientific">Bondarzewia mesenterica</name>
    <dbReference type="NCBI Taxonomy" id="1095465"/>
    <lineage>
        <taxon>Eukaryota</taxon>
        <taxon>Fungi</taxon>
        <taxon>Dikarya</taxon>
        <taxon>Basidiomycota</taxon>
        <taxon>Agaricomycotina</taxon>
        <taxon>Agaricomycetes</taxon>
        <taxon>Russulales</taxon>
        <taxon>Bondarzewiaceae</taxon>
        <taxon>Bondarzewia</taxon>
    </lineage>
</organism>